<sequence>MPATPPPPGRQSRRRFSAVLGLDLLLAPPAPSAAAVLIQLIDYLRTVCSPPPPFVTRPHLRVSVPVCPEPVAAAWPASAFAARKSLVAIPACWGGSLLQAGQAINSLLHWCSRLWLLWWGRAAQASIDFIDHPGSLSIPKALLGRPNSRRPVLPTQLLLLPPTINRPWPASPSIYTPCPLPLSRTRHQRPSGVLINHHPAASTVHISISPPASPGSSREPLLYLRKPPASPSLRLSFTIVCPTARQSLTSLVCPQNLDVTALTSCERPTASRPFTYECPRAKLPRSSSLTLFSVSLLQSAIANA</sequence>
<protein>
    <submittedName>
        <fullName evidence="1">Uncharacterized protein</fullName>
    </submittedName>
</protein>
<dbReference type="Proteomes" id="UP000799755">
    <property type="component" value="Unassembled WGS sequence"/>
</dbReference>
<proteinExistence type="predicted"/>
<organism evidence="1 2">
    <name type="scientific">Lindgomyces ingoldianus</name>
    <dbReference type="NCBI Taxonomy" id="673940"/>
    <lineage>
        <taxon>Eukaryota</taxon>
        <taxon>Fungi</taxon>
        <taxon>Dikarya</taxon>
        <taxon>Ascomycota</taxon>
        <taxon>Pezizomycotina</taxon>
        <taxon>Dothideomycetes</taxon>
        <taxon>Pleosporomycetidae</taxon>
        <taxon>Pleosporales</taxon>
        <taxon>Lindgomycetaceae</taxon>
        <taxon>Lindgomyces</taxon>
    </lineage>
</organism>
<name>A0ACB6RFG7_9PLEO</name>
<evidence type="ECO:0000313" key="1">
    <source>
        <dbReference type="EMBL" id="KAF2477503.1"/>
    </source>
</evidence>
<keyword evidence="2" id="KW-1185">Reference proteome</keyword>
<comment type="caution">
    <text evidence="1">The sequence shown here is derived from an EMBL/GenBank/DDBJ whole genome shotgun (WGS) entry which is preliminary data.</text>
</comment>
<dbReference type="EMBL" id="MU003492">
    <property type="protein sequence ID" value="KAF2477503.1"/>
    <property type="molecule type" value="Genomic_DNA"/>
</dbReference>
<accession>A0ACB6RFG7</accession>
<gene>
    <name evidence="1" type="ORF">BDR25DRAFT_1524</name>
</gene>
<evidence type="ECO:0000313" key="2">
    <source>
        <dbReference type="Proteomes" id="UP000799755"/>
    </source>
</evidence>
<reference evidence="1" key="1">
    <citation type="journal article" date="2020" name="Stud. Mycol.">
        <title>101 Dothideomycetes genomes: a test case for predicting lifestyles and emergence of pathogens.</title>
        <authorList>
            <person name="Haridas S."/>
            <person name="Albert R."/>
            <person name="Binder M."/>
            <person name="Bloem J."/>
            <person name="Labutti K."/>
            <person name="Salamov A."/>
            <person name="Andreopoulos B."/>
            <person name="Baker S."/>
            <person name="Barry K."/>
            <person name="Bills G."/>
            <person name="Bluhm B."/>
            <person name="Cannon C."/>
            <person name="Castanera R."/>
            <person name="Culley D."/>
            <person name="Daum C."/>
            <person name="Ezra D."/>
            <person name="Gonzalez J."/>
            <person name="Henrissat B."/>
            <person name="Kuo A."/>
            <person name="Liang C."/>
            <person name="Lipzen A."/>
            <person name="Lutzoni F."/>
            <person name="Magnuson J."/>
            <person name="Mondo S."/>
            <person name="Nolan M."/>
            <person name="Ohm R."/>
            <person name="Pangilinan J."/>
            <person name="Park H.-J."/>
            <person name="Ramirez L."/>
            <person name="Alfaro M."/>
            <person name="Sun H."/>
            <person name="Tritt A."/>
            <person name="Yoshinaga Y."/>
            <person name="Zwiers L.-H."/>
            <person name="Turgeon B."/>
            <person name="Goodwin S."/>
            <person name="Spatafora J."/>
            <person name="Crous P."/>
            <person name="Grigoriev I."/>
        </authorList>
    </citation>
    <scope>NUCLEOTIDE SEQUENCE</scope>
    <source>
        <strain evidence="1">ATCC 200398</strain>
    </source>
</reference>